<accession>A0AAD5BHI4</accession>
<evidence type="ECO:0000313" key="3">
    <source>
        <dbReference type="Proteomes" id="UP001204833"/>
    </source>
</evidence>
<dbReference type="EMBL" id="JAIHNG010000067">
    <property type="protein sequence ID" value="KAI5962735.1"/>
    <property type="molecule type" value="Genomic_DNA"/>
</dbReference>
<proteinExistence type="predicted"/>
<reference evidence="2 3" key="1">
    <citation type="journal article" date="2022" name="DNA Res.">
        <title>Genome analysis of five recently described species of the CUG-Ser clade uncovers Candida theae as a new hybrid lineage with pathogenic potential in the Candida parapsilosis species complex.</title>
        <authorList>
            <person name="Mixao V."/>
            <person name="Del Olmo V."/>
            <person name="Hegedusova E."/>
            <person name="Saus E."/>
            <person name="Pryszcz L."/>
            <person name="Cillingova A."/>
            <person name="Nosek J."/>
            <person name="Gabaldon T."/>
        </authorList>
    </citation>
    <scope>NUCLEOTIDE SEQUENCE [LARGE SCALE GENOMIC DNA]</scope>
    <source>
        <strain evidence="2 3">CBS 12239</strain>
    </source>
</reference>
<feature type="compositionally biased region" description="Low complexity" evidence="1">
    <location>
        <begin position="405"/>
        <end position="436"/>
    </location>
</feature>
<name>A0AAD5BHI4_9ASCO</name>
<protein>
    <submittedName>
        <fullName evidence="2">Uncharacterized protein</fullName>
    </submittedName>
</protein>
<gene>
    <name evidence="2" type="ORF">KGF57_001469</name>
</gene>
<keyword evidence="3" id="KW-1185">Reference proteome</keyword>
<dbReference type="RefSeq" id="XP_051610046.1">
    <property type="nucleotide sequence ID" value="XM_051750677.1"/>
</dbReference>
<feature type="region of interest" description="Disordered" evidence="1">
    <location>
        <begin position="403"/>
        <end position="438"/>
    </location>
</feature>
<sequence>MYPELQKMQNSFCSSSRMKLSDLPFEIIARTLPIDEHLLDLPDTVLFPWLNLLPQRQCLKMLAEKGVGLGLAQKISNGKRTFKIVSVPESTRLVDTGNFSNGWEYSREINVKFYFKIYVDFGHPFNHTPGHQERREGEHVVFNFDLVQDLLFRYVGFANAVWVWTGTKEYHLFLAMPSLMWKVCDLTFQQVSFSHPSSFIDLNVASALQRFSNKFVPTMLQCWAPPTGQQKLCALIRSLELNFTVNQFLEFKHNVAKESSQAHLGPESLSIYLEMDGPGKGYRWRRNHHDLLSPATTRENNNDNNDAFLDFPTEWITEVFTMAQVKEFTLDYFAPTSRIPNLKKLLSSMPKLSHLSLSFGVLDFVNIPRLVTPKSFDLHIQVRISKSYFETIQYSRKRQFEEDTSQFSFDPSSSSPTPSSSCTSSSTPNPLNSSPLKYNTHEHLGVQYSIAQSSPVAKRVQLRKIHSEVHQKTIRMMMDAQLHLQRQQQQQENTSTKSDMLMDETDHETDKLEENKCTYFQQPYW</sequence>
<dbReference type="GeneID" id="76149528"/>
<dbReference type="AlphaFoldDB" id="A0AAD5BHI4"/>
<evidence type="ECO:0000256" key="1">
    <source>
        <dbReference type="SAM" id="MobiDB-lite"/>
    </source>
</evidence>
<comment type="caution">
    <text evidence="2">The sequence shown here is derived from an EMBL/GenBank/DDBJ whole genome shotgun (WGS) entry which is preliminary data.</text>
</comment>
<organism evidence="2 3">
    <name type="scientific">Candida theae</name>
    <dbReference type="NCBI Taxonomy" id="1198502"/>
    <lineage>
        <taxon>Eukaryota</taxon>
        <taxon>Fungi</taxon>
        <taxon>Dikarya</taxon>
        <taxon>Ascomycota</taxon>
        <taxon>Saccharomycotina</taxon>
        <taxon>Pichiomycetes</taxon>
        <taxon>Debaryomycetaceae</taxon>
        <taxon>Candida/Lodderomyces clade</taxon>
        <taxon>Candida</taxon>
    </lineage>
</organism>
<evidence type="ECO:0000313" key="2">
    <source>
        <dbReference type="EMBL" id="KAI5962735.1"/>
    </source>
</evidence>
<dbReference type="Proteomes" id="UP001204833">
    <property type="component" value="Unassembled WGS sequence"/>
</dbReference>